<reference evidence="1 2" key="1">
    <citation type="journal article" date="2023" name="Hortic Res">
        <title>The complete reference genome for grapevine (Vitis vinifera L.) genetics and breeding.</title>
        <authorList>
            <person name="Shi X."/>
            <person name="Cao S."/>
            <person name="Wang X."/>
            <person name="Huang S."/>
            <person name="Wang Y."/>
            <person name="Liu Z."/>
            <person name="Liu W."/>
            <person name="Leng X."/>
            <person name="Peng Y."/>
            <person name="Wang N."/>
            <person name="Wang Y."/>
            <person name="Ma Z."/>
            <person name="Xu X."/>
            <person name="Zhang F."/>
            <person name="Xue H."/>
            <person name="Zhong H."/>
            <person name="Wang Y."/>
            <person name="Zhang K."/>
            <person name="Velt A."/>
            <person name="Avia K."/>
            <person name="Holtgrawe D."/>
            <person name="Grimplet J."/>
            <person name="Matus J.T."/>
            <person name="Ware D."/>
            <person name="Wu X."/>
            <person name="Wang H."/>
            <person name="Liu C."/>
            <person name="Fang Y."/>
            <person name="Rustenholz C."/>
            <person name="Cheng Z."/>
            <person name="Xiao H."/>
            <person name="Zhou Y."/>
        </authorList>
    </citation>
    <scope>NUCLEOTIDE SEQUENCE [LARGE SCALE GENOMIC DNA]</scope>
    <source>
        <strain evidence="2">cv. Pinot noir / PN40024</strain>
        <tissue evidence="1">Leaf</tissue>
    </source>
</reference>
<organism evidence="1 2">
    <name type="scientific">Vitis vinifera</name>
    <name type="common">Grape</name>
    <dbReference type="NCBI Taxonomy" id="29760"/>
    <lineage>
        <taxon>Eukaryota</taxon>
        <taxon>Viridiplantae</taxon>
        <taxon>Streptophyta</taxon>
        <taxon>Embryophyta</taxon>
        <taxon>Tracheophyta</taxon>
        <taxon>Spermatophyta</taxon>
        <taxon>Magnoliopsida</taxon>
        <taxon>eudicotyledons</taxon>
        <taxon>Gunneridae</taxon>
        <taxon>Pentapetalae</taxon>
        <taxon>rosids</taxon>
        <taxon>Vitales</taxon>
        <taxon>Vitaceae</taxon>
        <taxon>Viteae</taxon>
        <taxon>Vitis</taxon>
    </lineage>
</organism>
<proteinExistence type="predicted"/>
<dbReference type="Proteomes" id="UP001227230">
    <property type="component" value="Chromosome 15"/>
</dbReference>
<keyword evidence="2" id="KW-1185">Reference proteome</keyword>
<accession>A0ABY9DBA2</accession>
<name>A0ABY9DBA2_VITVI</name>
<dbReference type="EMBL" id="CP126662">
    <property type="protein sequence ID" value="WKA04923.1"/>
    <property type="molecule type" value="Genomic_DNA"/>
</dbReference>
<protein>
    <submittedName>
        <fullName evidence="1">Uncharacterized protein</fullName>
    </submittedName>
</protein>
<gene>
    <name evidence="1" type="ORF">VitviT2T_022917</name>
</gene>
<evidence type="ECO:0000313" key="1">
    <source>
        <dbReference type="EMBL" id="WKA04923.1"/>
    </source>
</evidence>
<evidence type="ECO:0000313" key="2">
    <source>
        <dbReference type="Proteomes" id="UP001227230"/>
    </source>
</evidence>
<sequence length="66" mass="7498">MDPHRFARSLSLTGCSLRRGHDRYLTEPPRSTQLVLHFSTLGCHHASPSGRSSWMYVHNSVMDSDD</sequence>